<dbReference type="PANTHER" id="PTHR46223:SF3">
    <property type="entry name" value="HISTONE-LYSINE N-METHYLTRANSFERASE SET-23"/>
    <property type="match status" value="1"/>
</dbReference>
<evidence type="ECO:0000259" key="8">
    <source>
        <dbReference type="PROSITE" id="PS50280"/>
    </source>
</evidence>
<dbReference type="PROSITE" id="PS50868">
    <property type="entry name" value="POST_SET"/>
    <property type="match status" value="1"/>
</dbReference>
<keyword evidence="6" id="KW-0479">Metal-binding</keyword>
<dbReference type="InterPro" id="IPR003616">
    <property type="entry name" value="Post-SET_dom"/>
</dbReference>
<evidence type="ECO:0000313" key="11">
    <source>
        <dbReference type="Proteomes" id="UP000750711"/>
    </source>
</evidence>
<evidence type="ECO:0000256" key="6">
    <source>
        <dbReference type="ARBA" id="ARBA00022723"/>
    </source>
</evidence>
<evidence type="ECO:0008006" key="12">
    <source>
        <dbReference type="Google" id="ProtNLM"/>
    </source>
</evidence>
<dbReference type="Pfam" id="PF00856">
    <property type="entry name" value="SET"/>
    <property type="match status" value="1"/>
</dbReference>
<protein>
    <recommendedName>
        <fullName evidence="12">Histone-lysine N-methyltransferase</fullName>
    </recommendedName>
</protein>
<keyword evidence="5" id="KW-0949">S-adenosyl-L-methionine</keyword>
<evidence type="ECO:0000256" key="1">
    <source>
        <dbReference type="ARBA" id="ARBA00004286"/>
    </source>
</evidence>
<evidence type="ECO:0000256" key="7">
    <source>
        <dbReference type="ARBA" id="ARBA00022833"/>
    </source>
</evidence>
<evidence type="ECO:0000256" key="5">
    <source>
        <dbReference type="ARBA" id="ARBA00022691"/>
    </source>
</evidence>
<keyword evidence="7" id="KW-0862">Zinc</keyword>
<evidence type="ECO:0000259" key="9">
    <source>
        <dbReference type="PROSITE" id="PS50868"/>
    </source>
</evidence>
<reference evidence="10" key="1">
    <citation type="submission" date="2021-03" db="EMBL/GenBank/DDBJ databases">
        <title>Comparative genomics and phylogenomic investigation of the class Geoglossomycetes provide insights into ecological specialization and systematics.</title>
        <authorList>
            <person name="Melie T."/>
            <person name="Pirro S."/>
            <person name="Miller A.N."/>
            <person name="Quandt A."/>
        </authorList>
    </citation>
    <scope>NUCLEOTIDE SEQUENCE</scope>
    <source>
        <strain evidence="10">CAQ_001_2017</strain>
    </source>
</reference>
<dbReference type="InterPro" id="IPR050973">
    <property type="entry name" value="H3K9_Histone-Lys_N-MTase"/>
</dbReference>
<name>A0A9P8RNQ8_9PEZI</name>
<accession>A0A9P8RNQ8</accession>
<dbReference type="SMART" id="SM00317">
    <property type="entry name" value="SET"/>
    <property type="match status" value="1"/>
</dbReference>
<dbReference type="GO" id="GO:0005694">
    <property type="term" value="C:chromosome"/>
    <property type="evidence" value="ECO:0007669"/>
    <property type="project" value="UniProtKB-SubCell"/>
</dbReference>
<dbReference type="PANTHER" id="PTHR46223">
    <property type="entry name" value="HISTONE-LYSINE N-METHYLTRANSFERASE SUV39H"/>
    <property type="match status" value="1"/>
</dbReference>
<evidence type="ECO:0000256" key="3">
    <source>
        <dbReference type="ARBA" id="ARBA00022603"/>
    </source>
</evidence>
<keyword evidence="3" id="KW-0489">Methyltransferase</keyword>
<dbReference type="EMBL" id="JAGHQM010000761">
    <property type="protein sequence ID" value="KAH0558718.1"/>
    <property type="molecule type" value="Genomic_DNA"/>
</dbReference>
<sequence length="361" mass="40387">MGDITPLTGLGKAGSSSIASVHVIKDKVQKRKRPSEENKQVVSFVSTSKIPRKTVSGRSNSAISTVSTEGFVSIDGAAMLENALEEIGALRIREAFLRRLDAIPGPKVTLTNDIDDTSPSLSFRFVDSCVLREGVTKASEEFMFGCTCKPNNGRHMGCEYTACECLDQMNNRKFPYIATGDRAGTLRDGHLSTRDAIFECNRLCNCGDNCLRCPVDLRKGEFIDTYKGEIITNRAANERERAKKKIKAKDTYLYTMEKFAEGNNIPPHMLYIVDGEYLGGPTRFMNHSCDPNCRQFSVSYHHGDMYIYDLAFFAIDSIPAGTELTFNYTDNDHTEQRRKKKSRDSLECLCGSANCRGYIWM</sequence>
<feature type="domain" description="Post-SET" evidence="9">
    <location>
        <begin position="344"/>
        <end position="360"/>
    </location>
</feature>
<evidence type="ECO:0000256" key="4">
    <source>
        <dbReference type="ARBA" id="ARBA00022679"/>
    </source>
</evidence>
<comment type="caution">
    <text evidence="10">The sequence shown here is derived from an EMBL/GenBank/DDBJ whole genome shotgun (WGS) entry which is preliminary data.</text>
</comment>
<dbReference type="GO" id="GO:0005634">
    <property type="term" value="C:nucleus"/>
    <property type="evidence" value="ECO:0007669"/>
    <property type="project" value="InterPro"/>
</dbReference>
<keyword evidence="11" id="KW-1185">Reference proteome</keyword>
<dbReference type="InterPro" id="IPR046341">
    <property type="entry name" value="SET_dom_sf"/>
</dbReference>
<dbReference type="Proteomes" id="UP000750711">
    <property type="component" value="Unassembled WGS sequence"/>
</dbReference>
<proteinExistence type="predicted"/>
<keyword evidence="4" id="KW-0808">Transferase</keyword>
<dbReference type="PROSITE" id="PS50280">
    <property type="entry name" value="SET"/>
    <property type="match status" value="1"/>
</dbReference>
<dbReference type="InterPro" id="IPR001214">
    <property type="entry name" value="SET_dom"/>
</dbReference>
<dbReference type="InterPro" id="IPR007728">
    <property type="entry name" value="Pre-SET_dom"/>
</dbReference>
<dbReference type="GO" id="GO:0008270">
    <property type="term" value="F:zinc ion binding"/>
    <property type="evidence" value="ECO:0007669"/>
    <property type="project" value="InterPro"/>
</dbReference>
<organism evidence="10 11">
    <name type="scientific">Trichoglossum hirsutum</name>
    <dbReference type="NCBI Taxonomy" id="265104"/>
    <lineage>
        <taxon>Eukaryota</taxon>
        <taxon>Fungi</taxon>
        <taxon>Dikarya</taxon>
        <taxon>Ascomycota</taxon>
        <taxon>Pezizomycotina</taxon>
        <taxon>Geoglossomycetes</taxon>
        <taxon>Geoglossales</taxon>
        <taxon>Geoglossaceae</taxon>
        <taxon>Trichoglossum</taxon>
    </lineage>
</organism>
<dbReference type="SUPFAM" id="SSF82199">
    <property type="entry name" value="SET domain"/>
    <property type="match status" value="1"/>
</dbReference>
<keyword evidence="2" id="KW-0158">Chromosome</keyword>
<evidence type="ECO:0000313" key="10">
    <source>
        <dbReference type="EMBL" id="KAH0558718.1"/>
    </source>
</evidence>
<dbReference type="AlphaFoldDB" id="A0A9P8RNQ8"/>
<evidence type="ECO:0000256" key="2">
    <source>
        <dbReference type="ARBA" id="ARBA00022454"/>
    </source>
</evidence>
<dbReference type="SMART" id="SM00468">
    <property type="entry name" value="PreSET"/>
    <property type="match status" value="1"/>
</dbReference>
<feature type="domain" description="SET" evidence="8">
    <location>
        <begin position="196"/>
        <end position="329"/>
    </location>
</feature>
<dbReference type="GO" id="GO:0042054">
    <property type="term" value="F:histone methyltransferase activity"/>
    <property type="evidence" value="ECO:0007669"/>
    <property type="project" value="InterPro"/>
</dbReference>
<dbReference type="GO" id="GO:0032259">
    <property type="term" value="P:methylation"/>
    <property type="evidence" value="ECO:0007669"/>
    <property type="project" value="UniProtKB-KW"/>
</dbReference>
<comment type="subcellular location">
    <subcellularLocation>
        <location evidence="1">Chromosome</location>
    </subcellularLocation>
</comment>
<gene>
    <name evidence="10" type="ORF">GP486_004633</name>
</gene>
<dbReference type="Gene3D" id="2.170.270.10">
    <property type="entry name" value="SET domain"/>
    <property type="match status" value="1"/>
</dbReference>